<dbReference type="Proteomes" id="UP001375240">
    <property type="component" value="Unassembled WGS sequence"/>
</dbReference>
<keyword evidence="2" id="KW-1185">Reference proteome</keyword>
<name>A0AAV9VFI5_9PEZI</name>
<dbReference type="AlphaFoldDB" id="A0AAV9VFI5"/>
<proteinExistence type="predicted"/>
<evidence type="ECO:0000313" key="1">
    <source>
        <dbReference type="EMBL" id="KAK6359804.1"/>
    </source>
</evidence>
<accession>A0AAV9VFI5</accession>
<dbReference type="EMBL" id="JAVHNQ010000001">
    <property type="protein sequence ID" value="KAK6359804.1"/>
    <property type="molecule type" value="Genomic_DNA"/>
</dbReference>
<organism evidence="1 2">
    <name type="scientific">Orbilia brochopaga</name>
    <dbReference type="NCBI Taxonomy" id="3140254"/>
    <lineage>
        <taxon>Eukaryota</taxon>
        <taxon>Fungi</taxon>
        <taxon>Dikarya</taxon>
        <taxon>Ascomycota</taxon>
        <taxon>Pezizomycotina</taxon>
        <taxon>Orbiliomycetes</taxon>
        <taxon>Orbiliales</taxon>
        <taxon>Orbiliaceae</taxon>
        <taxon>Orbilia</taxon>
    </lineage>
</organism>
<gene>
    <name evidence="1" type="ORF">TWF696_000941</name>
</gene>
<sequence>MGAVGLSETLETIDPGERFERDFHLEEDEPLAQDGKGSMQYRIQRAENVEISLDYSLEVSTGVHSASLTDQVTLIATRTCCLIDLALH</sequence>
<protein>
    <submittedName>
        <fullName evidence="1">Uncharacterized protein</fullName>
    </submittedName>
</protein>
<comment type="caution">
    <text evidence="1">The sequence shown here is derived from an EMBL/GenBank/DDBJ whole genome shotgun (WGS) entry which is preliminary data.</text>
</comment>
<evidence type="ECO:0000313" key="2">
    <source>
        <dbReference type="Proteomes" id="UP001375240"/>
    </source>
</evidence>
<reference evidence="1 2" key="1">
    <citation type="submission" date="2019-10" db="EMBL/GenBank/DDBJ databases">
        <authorList>
            <person name="Palmer J.M."/>
        </authorList>
    </citation>
    <scope>NUCLEOTIDE SEQUENCE [LARGE SCALE GENOMIC DNA]</scope>
    <source>
        <strain evidence="1 2">TWF696</strain>
    </source>
</reference>